<dbReference type="AlphaFoldDB" id="A0AAD1XUM0"/>
<dbReference type="Proteomes" id="UP001295684">
    <property type="component" value="Unassembled WGS sequence"/>
</dbReference>
<keyword evidence="3" id="KW-1185">Reference proteome</keyword>
<gene>
    <name evidence="2" type="ORF">ECRASSUSDP1_LOCUS19917</name>
</gene>
<reference evidence="2" key="1">
    <citation type="submission" date="2023-07" db="EMBL/GenBank/DDBJ databases">
        <authorList>
            <consortium name="AG Swart"/>
            <person name="Singh M."/>
            <person name="Singh A."/>
            <person name="Seah K."/>
            <person name="Emmerich C."/>
        </authorList>
    </citation>
    <scope>NUCLEOTIDE SEQUENCE</scope>
    <source>
        <strain evidence="2">DP1</strain>
    </source>
</reference>
<feature type="compositionally biased region" description="Basic and acidic residues" evidence="1">
    <location>
        <begin position="97"/>
        <end position="109"/>
    </location>
</feature>
<evidence type="ECO:0000256" key="1">
    <source>
        <dbReference type="SAM" id="MobiDB-lite"/>
    </source>
</evidence>
<protein>
    <submittedName>
        <fullName evidence="2">Uncharacterized protein</fullName>
    </submittedName>
</protein>
<feature type="region of interest" description="Disordered" evidence="1">
    <location>
        <begin position="90"/>
        <end position="109"/>
    </location>
</feature>
<name>A0AAD1XUM0_EUPCR</name>
<proteinExistence type="predicted"/>
<feature type="region of interest" description="Disordered" evidence="1">
    <location>
        <begin position="1"/>
        <end position="50"/>
    </location>
</feature>
<organism evidence="2 3">
    <name type="scientific">Euplotes crassus</name>
    <dbReference type="NCBI Taxonomy" id="5936"/>
    <lineage>
        <taxon>Eukaryota</taxon>
        <taxon>Sar</taxon>
        <taxon>Alveolata</taxon>
        <taxon>Ciliophora</taxon>
        <taxon>Intramacronucleata</taxon>
        <taxon>Spirotrichea</taxon>
        <taxon>Hypotrichia</taxon>
        <taxon>Euplotida</taxon>
        <taxon>Euplotidae</taxon>
        <taxon>Moneuplotes</taxon>
    </lineage>
</organism>
<comment type="caution">
    <text evidence="2">The sequence shown here is derived from an EMBL/GenBank/DDBJ whole genome shotgun (WGS) entry which is preliminary data.</text>
</comment>
<feature type="compositionally biased region" description="Basic and acidic residues" evidence="1">
    <location>
        <begin position="7"/>
        <end position="48"/>
    </location>
</feature>
<evidence type="ECO:0000313" key="2">
    <source>
        <dbReference type="EMBL" id="CAI2378520.1"/>
    </source>
</evidence>
<sequence>MEGTQTKVDKPANLSKEEGECSPDKKPQVKAQVKEEIEVTNSLEKEQPECGEIPQELEPLKCSEEQEELAKDPDPVVIEESLELLNKTTNQYSGQKRTHDEAQVEDNPQKDPEILRNGCCKKCMKAFSRSRRSCLCQVPKDDRRSHLPSSGCKFCGCNGCNPLDKNIQLIDIIQMNNFDTRQNIQQVYSPMEEFAMYLLRNTNNRDIGQIGLGGPRRISSYISGKPAEDADRNQ</sequence>
<evidence type="ECO:0000313" key="3">
    <source>
        <dbReference type="Proteomes" id="UP001295684"/>
    </source>
</evidence>
<accession>A0AAD1XUM0</accession>
<dbReference type="EMBL" id="CAMPGE010020253">
    <property type="protein sequence ID" value="CAI2378520.1"/>
    <property type="molecule type" value="Genomic_DNA"/>
</dbReference>